<dbReference type="SMART" id="SM00389">
    <property type="entry name" value="HOX"/>
    <property type="match status" value="1"/>
</dbReference>
<keyword evidence="4 5" id="KW-0539">Nucleus</keyword>
<dbReference type="InterPro" id="IPR017970">
    <property type="entry name" value="Homeobox_CS"/>
</dbReference>
<organism evidence="9 10">
    <name type="scientific">Porites evermanni</name>
    <dbReference type="NCBI Taxonomy" id="104178"/>
    <lineage>
        <taxon>Eukaryota</taxon>
        <taxon>Metazoa</taxon>
        <taxon>Cnidaria</taxon>
        <taxon>Anthozoa</taxon>
        <taxon>Hexacorallia</taxon>
        <taxon>Scleractinia</taxon>
        <taxon>Fungiina</taxon>
        <taxon>Poritidae</taxon>
        <taxon>Porites</taxon>
    </lineage>
</organism>
<dbReference type="PROSITE" id="PS00027">
    <property type="entry name" value="HOMEOBOX_1"/>
    <property type="match status" value="1"/>
</dbReference>
<dbReference type="CDD" id="cd00086">
    <property type="entry name" value="homeodomain"/>
    <property type="match status" value="1"/>
</dbReference>
<feature type="domain" description="Homeobox" evidence="8">
    <location>
        <begin position="79"/>
        <end position="139"/>
    </location>
</feature>
<evidence type="ECO:0000256" key="2">
    <source>
        <dbReference type="ARBA" id="ARBA00023125"/>
    </source>
</evidence>
<sequence length="240" mass="27711">MEANPFSIDSILKKTSSSPNVEEEVKEAQPSKSSEALSLAVKLAEIPEISVKTTTITTQFELTFSVDVILEARQENTRRTPRRTRTAFTHQQLGVLEKSFSKTHYPDVELRERLAEKTNLQKGRIQVWFKNRRAKYRKETKRYLSPDNHENEEEETIVCHAPQIQEPSPCFRCNTTAMPYYCNYSDILEPALRHRGLPSEMHTQFPTYHGQLAHSNGYHSLPCTNNHGVNHVHFGRTWTN</sequence>
<dbReference type="EMBL" id="CALNXI010000316">
    <property type="protein sequence ID" value="CAH3024718.1"/>
    <property type="molecule type" value="Genomic_DNA"/>
</dbReference>
<accession>A0ABN8M516</accession>
<evidence type="ECO:0000313" key="9">
    <source>
        <dbReference type="EMBL" id="CAH3024718.1"/>
    </source>
</evidence>
<keyword evidence="3 5" id="KW-0371">Homeobox</keyword>
<dbReference type="PROSITE" id="PS50071">
    <property type="entry name" value="HOMEOBOX_2"/>
    <property type="match status" value="1"/>
</dbReference>
<dbReference type="InterPro" id="IPR009057">
    <property type="entry name" value="Homeodomain-like_sf"/>
</dbReference>
<dbReference type="PANTHER" id="PTHR46639:SF2">
    <property type="entry name" value="DIENCEPHALON_MESENCEPHALON HOMEOBOX PROTEIN 1"/>
    <property type="match status" value="1"/>
</dbReference>
<dbReference type="Proteomes" id="UP001159427">
    <property type="component" value="Unassembled WGS sequence"/>
</dbReference>
<keyword evidence="10" id="KW-1185">Reference proteome</keyword>
<feature type="region of interest" description="Disordered" evidence="7">
    <location>
        <begin position="1"/>
        <end position="31"/>
    </location>
</feature>
<evidence type="ECO:0000256" key="5">
    <source>
        <dbReference type="PROSITE-ProRule" id="PRU00108"/>
    </source>
</evidence>
<keyword evidence="2 5" id="KW-0238">DNA-binding</keyword>
<dbReference type="Gene3D" id="1.10.10.60">
    <property type="entry name" value="Homeodomain-like"/>
    <property type="match status" value="1"/>
</dbReference>
<evidence type="ECO:0000256" key="4">
    <source>
        <dbReference type="ARBA" id="ARBA00023242"/>
    </source>
</evidence>
<proteinExistence type="inferred from homology"/>
<dbReference type="PANTHER" id="PTHR46639">
    <property type="entry name" value="DIENCEPHALON/MESENCEPHALON HOMEOBOX PROTEIN 1"/>
    <property type="match status" value="1"/>
</dbReference>
<evidence type="ECO:0000256" key="7">
    <source>
        <dbReference type="SAM" id="MobiDB-lite"/>
    </source>
</evidence>
<evidence type="ECO:0000256" key="3">
    <source>
        <dbReference type="ARBA" id="ARBA00023155"/>
    </source>
</evidence>
<gene>
    <name evidence="9" type="ORF">PEVE_00023771</name>
</gene>
<evidence type="ECO:0000259" key="8">
    <source>
        <dbReference type="PROSITE" id="PS50071"/>
    </source>
</evidence>
<name>A0ABN8M516_9CNID</name>
<evidence type="ECO:0000256" key="6">
    <source>
        <dbReference type="RuleBase" id="RU000682"/>
    </source>
</evidence>
<dbReference type="Pfam" id="PF00046">
    <property type="entry name" value="Homeodomain"/>
    <property type="match status" value="1"/>
</dbReference>
<dbReference type="SUPFAM" id="SSF46689">
    <property type="entry name" value="Homeodomain-like"/>
    <property type="match status" value="1"/>
</dbReference>
<comment type="caution">
    <text evidence="9">The sequence shown here is derived from an EMBL/GenBank/DDBJ whole genome shotgun (WGS) entry which is preliminary data.</text>
</comment>
<feature type="DNA-binding region" description="Homeobox" evidence="5">
    <location>
        <begin position="81"/>
        <end position="140"/>
    </location>
</feature>
<protein>
    <recommendedName>
        <fullName evidence="8">Homeobox domain-containing protein</fullName>
    </recommendedName>
</protein>
<reference evidence="9 10" key="1">
    <citation type="submission" date="2022-05" db="EMBL/GenBank/DDBJ databases">
        <authorList>
            <consortium name="Genoscope - CEA"/>
            <person name="William W."/>
        </authorList>
    </citation>
    <scope>NUCLEOTIDE SEQUENCE [LARGE SCALE GENOMIC DNA]</scope>
</reference>
<dbReference type="InterPro" id="IPR052488">
    <property type="entry name" value="DMBX_homeobox"/>
</dbReference>
<evidence type="ECO:0000256" key="1">
    <source>
        <dbReference type="ARBA" id="ARBA00005733"/>
    </source>
</evidence>
<comment type="similarity">
    <text evidence="1">Belongs to the paired homeobox family.</text>
</comment>
<evidence type="ECO:0000313" key="10">
    <source>
        <dbReference type="Proteomes" id="UP001159427"/>
    </source>
</evidence>
<dbReference type="InterPro" id="IPR001356">
    <property type="entry name" value="HD"/>
</dbReference>
<comment type="subcellular location">
    <subcellularLocation>
        <location evidence="5 6">Nucleus</location>
    </subcellularLocation>
</comment>